<gene>
    <name evidence="1" type="ORF">FA95DRAFT_1580368</name>
</gene>
<comment type="caution">
    <text evidence="1">The sequence shown here is derived from an EMBL/GenBank/DDBJ whole genome shotgun (WGS) entry which is preliminary data.</text>
</comment>
<dbReference type="Proteomes" id="UP000814033">
    <property type="component" value="Unassembled WGS sequence"/>
</dbReference>
<dbReference type="EMBL" id="MU275849">
    <property type="protein sequence ID" value="KAI0051887.1"/>
    <property type="molecule type" value="Genomic_DNA"/>
</dbReference>
<evidence type="ECO:0000313" key="1">
    <source>
        <dbReference type="EMBL" id="KAI0051887.1"/>
    </source>
</evidence>
<sequence>MDESTRPPLTFYRHAFTEPLFLDAPEAYVQIWLDDNWSFFVAALFGLIVLAGVGWIKSPWRLVPPGPIGLPFIGNIFALQDQRWLFEPDCRNKHGDMIYLNILGKPILILNTQEAAADLLDRRANIYSDRPRLIMANEILTGSNSFTFSNYGDRWRRMRRAAHEGLGPNTAKDFHDVQRREAVILASDLLANPNARNAHMRRATASTILSVIYDFPSIKSEDDPDLMKIDHHIDRHAKAAAPGAHLVEIFTWMSYLPSWLAKWKREGEEWYRRDSAMFEAMVNRVQANLDDGVDRASLTASLLKDKERAGLSDRERAWLTGGMYAAGAETTSSALLWWTLAMVAYPETQRRAQAELDAVVGRSRLPTFADLPHLPYIRAMVKEVLRWRPTTPLGVPHQSTEDDWYRGFFIPKGTIVFANIFQCNNDTEIYGADARVFNPARHLDEHGNVTIGPVETKEEGHVMYGFGRRICVGRHVANNSLAIDLATVLWAANFEAGKGVSGKPLPLDVDNSVEVGLINRPVPFTCTITPRFPEASAMLADEREALVQ</sequence>
<proteinExistence type="predicted"/>
<name>A0ACB8S6T5_9AGAM</name>
<evidence type="ECO:0000313" key="2">
    <source>
        <dbReference type="Proteomes" id="UP000814033"/>
    </source>
</evidence>
<reference evidence="1" key="1">
    <citation type="submission" date="2021-02" db="EMBL/GenBank/DDBJ databases">
        <authorList>
            <consortium name="DOE Joint Genome Institute"/>
            <person name="Ahrendt S."/>
            <person name="Looney B.P."/>
            <person name="Miyauchi S."/>
            <person name="Morin E."/>
            <person name="Drula E."/>
            <person name="Courty P.E."/>
            <person name="Chicoki N."/>
            <person name="Fauchery L."/>
            <person name="Kohler A."/>
            <person name="Kuo A."/>
            <person name="Labutti K."/>
            <person name="Pangilinan J."/>
            <person name="Lipzen A."/>
            <person name="Riley R."/>
            <person name="Andreopoulos W."/>
            <person name="He G."/>
            <person name="Johnson J."/>
            <person name="Barry K.W."/>
            <person name="Grigoriev I.V."/>
            <person name="Nagy L."/>
            <person name="Hibbett D."/>
            <person name="Henrissat B."/>
            <person name="Matheny P.B."/>
            <person name="Labbe J."/>
            <person name="Martin F."/>
        </authorList>
    </citation>
    <scope>NUCLEOTIDE SEQUENCE</scope>
    <source>
        <strain evidence="1">FP105234-sp</strain>
    </source>
</reference>
<keyword evidence="2" id="KW-1185">Reference proteome</keyword>
<accession>A0ACB8S6T5</accession>
<reference evidence="1" key="2">
    <citation type="journal article" date="2022" name="New Phytol.">
        <title>Evolutionary transition to the ectomycorrhizal habit in the genomes of a hyperdiverse lineage of mushroom-forming fungi.</title>
        <authorList>
            <person name="Looney B."/>
            <person name="Miyauchi S."/>
            <person name="Morin E."/>
            <person name="Drula E."/>
            <person name="Courty P.E."/>
            <person name="Kohler A."/>
            <person name="Kuo A."/>
            <person name="LaButti K."/>
            <person name="Pangilinan J."/>
            <person name="Lipzen A."/>
            <person name="Riley R."/>
            <person name="Andreopoulos W."/>
            <person name="He G."/>
            <person name="Johnson J."/>
            <person name="Nolan M."/>
            <person name="Tritt A."/>
            <person name="Barry K.W."/>
            <person name="Grigoriev I.V."/>
            <person name="Nagy L.G."/>
            <person name="Hibbett D."/>
            <person name="Henrissat B."/>
            <person name="Matheny P.B."/>
            <person name="Labbe J."/>
            <person name="Martin F.M."/>
        </authorList>
    </citation>
    <scope>NUCLEOTIDE SEQUENCE</scope>
    <source>
        <strain evidence="1">FP105234-sp</strain>
    </source>
</reference>
<protein>
    <submittedName>
        <fullName evidence="1">Cytochrome P450</fullName>
    </submittedName>
</protein>
<organism evidence="1 2">
    <name type="scientific">Auriscalpium vulgare</name>
    <dbReference type="NCBI Taxonomy" id="40419"/>
    <lineage>
        <taxon>Eukaryota</taxon>
        <taxon>Fungi</taxon>
        <taxon>Dikarya</taxon>
        <taxon>Basidiomycota</taxon>
        <taxon>Agaricomycotina</taxon>
        <taxon>Agaricomycetes</taxon>
        <taxon>Russulales</taxon>
        <taxon>Auriscalpiaceae</taxon>
        <taxon>Auriscalpium</taxon>
    </lineage>
</organism>